<keyword evidence="5" id="KW-1133">Transmembrane helix</keyword>
<dbReference type="CDD" id="cd01610">
    <property type="entry name" value="PAP2_like"/>
    <property type="match status" value="1"/>
</dbReference>
<comment type="subcellular location">
    <subcellularLocation>
        <location evidence="1">Cell membrane</location>
        <topology evidence="1">Multi-pass membrane protein</topology>
    </subcellularLocation>
</comment>
<dbReference type="Gene3D" id="1.20.144.10">
    <property type="entry name" value="Phosphatidic acid phosphatase type 2/haloperoxidase"/>
    <property type="match status" value="1"/>
</dbReference>
<evidence type="ECO:0000256" key="3">
    <source>
        <dbReference type="ARBA" id="ARBA00022692"/>
    </source>
</evidence>
<organism evidence="8 9">
    <name type="scientific">Streptacidiphilus cavernicola</name>
    <dbReference type="NCBI Taxonomy" id="3342716"/>
    <lineage>
        <taxon>Bacteria</taxon>
        <taxon>Bacillati</taxon>
        <taxon>Actinomycetota</taxon>
        <taxon>Actinomycetes</taxon>
        <taxon>Kitasatosporales</taxon>
        <taxon>Streptomycetaceae</taxon>
        <taxon>Streptacidiphilus</taxon>
    </lineage>
</organism>
<dbReference type="Proteomes" id="UP001592528">
    <property type="component" value="Unassembled WGS sequence"/>
</dbReference>
<evidence type="ECO:0000256" key="1">
    <source>
        <dbReference type="ARBA" id="ARBA00004651"/>
    </source>
</evidence>
<dbReference type="InterPro" id="IPR000326">
    <property type="entry name" value="PAP2/HPO"/>
</dbReference>
<evidence type="ECO:0000313" key="9">
    <source>
        <dbReference type="Proteomes" id="UP001592528"/>
    </source>
</evidence>
<evidence type="ECO:0000256" key="5">
    <source>
        <dbReference type="ARBA" id="ARBA00022989"/>
    </source>
</evidence>
<evidence type="ECO:0000313" key="8">
    <source>
        <dbReference type="EMBL" id="MFC1404369.1"/>
    </source>
</evidence>
<evidence type="ECO:0000256" key="6">
    <source>
        <dbReference type="ARBA" id="ARBA00023136"/>
    </source>
</evidence>
<keyword evidence="4" id="KW-0378">Hydrolase</keyword>
<keyword evidence="2" id="KW-1003">Cell membrane</keyword>
<name>A0ABV6USC4_9ACTN</name>
<evidence type="ECO:0000256" key="4">
    <source>
        <dbReference type="ARBA" id="ARBA00022801"/>
    </source>
</evidence>
<gene>
    <name evidence="8" type="ORF">ACEZDJ_24035</name>
</gene>
<reference evidence="8 9" key="1">
    <citation type="submission" date="2024-09" db="EMBL/GenBank/DDBJ databases">
        <authorList>
            <person name="Lee S.D."/>
        </authorList>
    </citation>
    <scope>NUCLEOTIDE SEQUENCE [LARGE SCALE GENOMIC DNA]</scope>
    <source>
        <strain evidence="8 9">N1-5</strain>
    </source>
</reference>
<dbReference type="PANTHER" id="PTHR14969">
    <property type="entry name" value="SPHINGOSINE-1-PHOSPHATE PHOSPHOHYDROLASE"/>
    <property type="match status" value="1"/>
</dbReference>
<dbReference type="Pfam" id="PF01569">
    <property type="entry name" value="PAP2"/>
    <property type="match status" value="1"/>
</dbReference>
<dbReference type="PANTHER" id="PTHR14969:SF62">
    <property type="entry name" value="DECAPRENYLPHOSPHORYL-5-PHOSPHORIBOSE PHOSPHATASE RV3807C-RELATED"/>
    <property type="match status" value="1"/>
</dbReference>
<evidence type="ECO:0000256" key="2">
    <source>
        <dbReference type="ARBA" id="ARBA00022475"/>
    </source>
</evidence>
<proteinExistence type="predicted"/>
<protein>
    <submittedName>
        <fullName evidence="8">Phosphatase PAP2 family protein</fullName>
    </submittedName>
</protein>
<keyword evidence="9" id="KW-1185">Reference proteome</keyword>
<evidence type="ECO:0000259" key="7">
    <source>
        <dbReference type="SMART" id="SM00014"/>
    </source>
</evidence>
<accession>A0ABV6USC4</accession>
<keyword evidence="6" id="KW-0472">Membrane</keyword>
<dbReference type="SMART" id="SM00014">
    <property type="entry name" value="acidPPc"/>
    <property type="match status" value="1"/>
</dbReference>
<dbReference type="InterPro" id="IPR036938">
    <property type="entry name" value="PAP2/HPO_sf"/>
</dbReference>
<comment type="caution">
    <text evidence="8">The sequence shown here is derived from an EMBL/GenBank/DDBJ whole genome shotgun (WGS) entry which is preliminary data.</text>
</comment>
<feature type="domain" description="Phosphatidic acid phosphatase type 2/haloperoxidase" evidence="7">
    <location>
        <begin position="65"/>
        <end position="169"/>
    </location>
</feature>
<sequence>MALWDNPPSGGPDLRTVLAARRLAERPAVAAAGRALSWSGEHGAVWLVAGLTGAALDRERRGVWLRSTAVVAGAHLASMGVKRLVRRPRPELPDGLEPLAATAGQHSFPSSHATSSAAAVIAFQGLLPTAPTALLASAVCAARLAVGVHYPSDVLAGAGLGAGAAALGRRWARATR</sequence>
<dbReference type="RefSeq" id="WP_051726538.1">
    <property type="nucleotide sequence ID" value="NZ_JBHEZZ010000014.1"/>
</dbReference>
<keyword evidence="3" id="KW-0812">Transmembrane</keyword>
<dbReference type="SUPFAM" id="SSF48317">
    <property type="entry name" value="Acid phosphatase/Vanadium-dependent haloperoxidase"/>
    <property type="match status" value="1"/>
</dbReference>
<dbReference type="EMBL" id="JBHEZZ010000014">
    <property type="protein sequence ID" value="MFC1404369.1"/>
    <property type="molecule type" value="Genomic_DNA"/>
</dbReference>